<protein>
    <submittedName>
        <fullName evidence="5">ATPase, T2SS/T4P/T4SS family</fullName>
    </submittedName>
</protein>
<keyword evidence="2" id="KW-0547">Nucleotide-binding</keyword>
<dbReference type="PANTHER" id="PTHR30258:SF2">
    <property type="entry name" value="COMG OPERON PROTEIN 1"/>
    <property type="match status" value="1"/>
</dbReference>
<keyword evidence="3" id="KW-0067">ATP-binding</keyword>
<dbReference type="SUPFAM" id="SSF52540">
    <property type="entry name" value="P-loop containing nucleoside triphosphate hydrolases"/>
    <property type="match status" value="1"/>
</dbReference>
<proteinExistence type="inferred from homology"/>
<organism evidence="5 6">
    <name type="scientific">Cognatishimia coralii</name>
    <dbReference type="NCBI Taxonomy" id="3083254"/>
    <lineage>
        <taxon>Bacteria</taxon>
        <taxon>Pseudomonadati</taxon>
        <taxon>Pseudomonadota</taxon>
        <taxon>Alphaproteobacteria</taxon>
        <taxon>Rhodobacterales</taxon>
        <taxon>Paracoccaceae</taxon>
        <taxon>Cognatishimia</taxon>
    </lineage>
</organism>
<comment type="similarity">
    <text evidence="1">Belongs to the GSP E family.</text>
</comment>
<reference evidence="5 6" key="1">
    <citation type="submission" date="2024-03" db="EMBL/GenBank/DDBJ databases">
        <title>Cognatishimia coralii sp. nov., a marine bacterium isolated from coral surrounding seawater.</title>
        <authorList>
            <person name="Liu X."/>
            <person name="Liu S."/>
            <person name="Sun H."/>
            <person name="Zhang Y."/>
        </authorList>
    </citation>
    <scope>NUCLEOTIDE SEQUENCE [LARGE SCALE GENOMIC DNA]</scope>
    <source>
        <strain evidence="5 6">D5M38</strain>
    </source>
</reference>
<evidence type="ECO:0000256" key="3">
    <source>
        <dbReference type="ARBA" id="ARBA00022840"/>
    </source>
</evidence>
<dbReference type="PANTHER" id="PTHR30258">
    <property type="entry name" value="TYPE II SECRETION SYSTEM PROTEIN GSPE-RELATED"/>
    <property type="match status" value="1"/>
</dbReference>
<dbReference type="InterPro" id="IPR027417">
    <property type="entry name" value="P-loop_NTPase"/>
</dbReference>
<accession>A0ABU8QKR4</accession>
<name>A0ABU8QKR4_9RHOB</name>
<keyword evidence="6" id="KW-1185">Reference proteome</keyword>
<dbReference type="Gene3D" id="3.30.450.90">
    <property type="match status" value="1"/>
</dbReference>
<dbReference type="EMBL" id="JBBGAZ010000015">
    <property type="protein sequence ID" value="MEJ5220022.1"/>
    <property type="molecule type" value="Genomic_DNA"/>
</dbReference>
<dbReference type="InterPro" id="IPR001482">
    <property type="entry name" value="T2SS/T4SS_dom"/>
</dbReference>
<evidence type="ECO:0000313" key="6">
    <source>
        <dbReference type="Proteomes" id="UP001368270"/>
    </source>
</evidence>
<dbReference type="Gene3D" id="3.40.50.300">
    <property type="entry name" value="P-loop containing nucleotide triphosphate hydrolases"/>
    <property type="match status" value="1"/>
</dbReference>
<feature type="domain" description="Bacterial type II secretion system protein E" evidence="4">
    <location>
        <begin position="219"/>
        <end position="470"/>
    </location>
</feature>
<evidence type="ECO:0000256" key="1">
    <source>
        <dbReference type="ARBA" id="ARBA00006611"/>
    </source>
</evidence>
<sequence>MGLLSKLSGRLRPEVRKNGLIVLKSEEFTRLCAPYTNGEVYIARNYRSDANVQNGLKQLRDQGHVPKDGYRNIIVSLDEVRAHYEGSDQAEQEQKAAILDSTPAQQKLEALLERAAKLRASDVKIAQYQNVTRLRFRVAGRDIPLDTEWTAQEGLSAMTAAFNSREDGGGHTTMARQEFQSFSISRLQDGQKLEGAVKLPTSVVKLRGQKGHHENVGGMGNHLVLRLLYDDKNAETSSLDDLGLDEDVLEELEFERGIEDGFVVNGGTTGNGKSTTMINLINQIYADADGHTSIVTFEDPVETRAKGDVWQVPVLSKGSEEEIGLAWRNSLRHLVRINPDVGVLGEMRDGASAEEALRFVASGHKVLSTIHVGSANMIPFRLINWGVAPTEVGAEGALSLLMRQVLLPKLCDHCKIPLSDELAEVIRKGLKRANASVAEQTGKDFVSELDVKSLGIFMRNPKGCTHCITDQNDIERKSAWCGYARMIAVAEFIRPDEIYRNAIIERNSLKAHSHWLKPKRDGGLGGITVDQRLARKILAGELDYRDASRRARYLDAELLKEIMQIQSTPVGLHLDEPNGSESVGGRAVSPSLIDRPIAHQLSSVSEAGNG</sequence>
<evidence type="ECO:0000313" key="5">
    <source>
        <dbReference type="EMBL" id="MEJ5220022.1"/>
    </source>
</evidence>
<comment type="caution">
    <text evidence="5">The sequence shown here is derived from an EMBL/GenBank/DDBJ whole genome shotgun (WGS) entry which is preliminary data.</text>
</comment>
<dbReference type="Pfam" id="PF00437">
    <property type="entry name" value="T2SSE"/>
    <property type="match status" value="1"/>
</dbReference>
<evidence type="ECO:0000259" key="4">
    <source>
        <dbReference type="Pfam" id="PF00437"/>
    </source>
</evidence>
<gene>
    <name evidence="5" type="ORF">WG622_17335</name>
</gene>
<dbReference type="RefSeq" id="WP_303965532.1">
    <property type="nucleotide sequence ID" value="NZ_JBBGAZ010000015.1"/>
</dbReference>
<evidence type="ECO:0000256" key="2">
    <source>
        <dbReference type="ARBA" id="ARBA00022741"/>
    </source>
</evidence>
<dbReference type="Proteomes" id="UP001368270">
    <property type="component" value="Unassembled WGS sequence"/>
</dbReference>